<dbReference type="SUPFAM" id="SSF48452">
    <property type="entry name" value="TPR-like"/>
    <property type="match status" value="1"/>
</dbReference>
<feature type="signal peptide" evidence="3">
    <location>
        <begin position="1"/>
        <end position="19"/>
    </location>
</feature>
<dbReference type="GO" id="GO:0003700">
    <property type="term" value="F:DNA-binding transcription factor activity"/>
    <property type="evidence" value="ECO:0007669"/>
    <property type="project" value="InterPro"/>
</dbReference>
<organism evidence="5 6">
    <name type="scientific">Flagellimonas hadalis</name>
    <dbReference type="NCBI Taxonomy" id="2597517"/>
    <lineage>
        <taxon>Bacteria</taxon>
        <taxon>Pseudomonadati</taxon>
        <taxon>Bacteroidota</taxon>
        <taxon>Flavobacteriia</taxon>
        <taxon>Flavobacteriales</taxon>
        <taxon>Flavobacteriaceae</taxon>
        <taxon>Flagellimonas</taxon>
    </lineage>
</organism>
<accession>A0A5N5J048</accession>
<dbReference type="InterPro" id="IPR018060">
    <property type="entry name" value="HTH_AraC"/>
</dbReference>
<feature type="domain" description="HTH araC/xylS-type" evidence="4">
    <location>
        <begin position="446"/>
        <end position="554"/>
    </location>
</feature>
<keyword evidence="2" id="KW-0812">Transmembrane</keyword>
<dbReference type="PANTHER" id="PTHR43280">
    <property type="entry name" value="ARAC-FAMILY TRANSCRIPTIONAL REGULATOR"/>
    <property type="match status" value="1"/>
</dbReference>
<dbReference type="GO" id="GO:0043565">
    <property type="term" value="F:sequence-specific DNA binding"/>
    <property type="evidence" value="ECO:0007669"/>
    <property type="project" value="InterPro"/>
</dbReference>
<evidence type="ECO:0000256" key="3">
    <source>
        <dbReference type="SAM" id="SignalP"/>
    </source>
</evidence>
<evidence type="ECO:0000313" key="6">
    <source>
        <dbReference type="Proteomes" id="UP000319204"/>
    </source>
</evidence>
<dbReference type="PANTHER" id="PTHR43280:SF34">
    <property type="entry name" value="ARAC-FAMILY TRANSCRIPTIONAL REGULATOR"/>
    <property type="match status" value="1"/>
</dbReference>
<dbReference type="Pfam" id="PF12833">
    <property type="entry name" value="HTH_18"/>
    <property type="match status" value="1"/>
</dbReference>
<feature type="transmembrane region" description="Helical" evidence="2">
    <location>
        <begin position="382"/>
        <end position="400"/>
    </location>
</feature>
<keyword evidence="6" id="KW-1185">Reference proteome</keyword>
<evidence type="ECO:0000256" key="2">
    <source>
        <dbReference type="SAM" id="Phobius"/>
    </source>
</evidence>
<dbReference type="AlphaFoldDB" id="A0A5N5J048"/>
<evidence type="ECO:0000259" key="4">
    <source>
        <dbReference type="PROSITE" id="PS01124"/>
    </source>
</evidence>
<gene>
    <name evidence="5" type="ORF">FOT42_016830</name>
</gene>
<name>A0A5N5J048_9FLAO</name>
<dbReference type="RefSeq" id="WP_151891684.1">
    <property type="nucleotide sequence ID" value="NZ_VNIK02000017.1"/>
</dbReference>
<evidence type="ECO:0000313" key="5">
    <source>
        <dbReference type="EMBL" id="KAB5484213.1"/>
    </source>
</evidence>
<keyword evidence="2" id="KW-0472">Membrane</keyword>
<dbReference type="EMBL" id="VNIK02000017">
    <property type="protein sequence ID" value="KAB5484213.1"/>
    <property type="molecule type" value="Genomic_DNA"/>
</dbReference>
<dbReference type="SMART" id="SM00342">
    <property type="entry name" value="HTH_ARAC"/>
    <property type="match status" value="1"/>
</dbReference>
<dbReference type="OrthoDB" id="5295174at2"/>
<keyword evidence="2" id="KW-1133">Transmembrane helix</keyword>
<dbReference type="Proteomes" id="UP000319204">
    <property type="component" value="Unassembled WGS sequence"/>
</dbReference>
<dbReference type="Gene3D" id="1.10.10.60">
    <property type="entry name" value="Homeodomain-like"/>
    <property type="match status" value="1"/>
</dbReference>
<dbReference type="Gene3D" id="1.25.40.10">
    <property type="entry name" value="Tetratricopeptide repeat domain"/>
    <property type="match status" value="2"/>
</dbReference>
<evidence type="ECO:0000256" key="1">
    <source>
        <dbReference type="ARBA" id="ARBA00023125"/>
    </source>
</evidence>
<proteinExistence type="predicted"/>
<keyword evidence="1" id="KW-0238">DNA-binding</keyword>
<reference evidence="5" key="1">
    <citation type="submission" date="2019-10" db="EMBL/GenBank/DDBJ databases">
        <title>Muricauda hadale sp. nov., a piezophilic bacterium isolated from hadopelagic water of the Mariana Trench.</title>
        <authorList>
            <person name="Wei Y."/>
        </authorList>
    </citation>
    <scope>NUCLEOTIDE SEQUENCE [LARGE SCALE GENOMIC DNA]</scope>
    <source>
        <strain evidence="5">MT-229</strain>
    </source>
</reference>
<keyword evidence="3" id="KW-0732">Signal</keyword>
<dbReference type="PROSITE" id="PS01124">
    <property type="entry name" value="HTH_ARAC_FAMILY_2"/>
    <property type="match status" value="1"/>
</dbReference>
<protein>
    <submittedName>
        <fullName evidence="5">AraC family transcriptional regulator</fullName>
    </submittedName>
</protein>
<comment type="caution">
    <text evidence="5">The sequence shown here is derived from an EMBL/GenBank/DDBJ whole genome shotgun (WGS) entry which is preliminary data.</text>
</comment>
<sequence length="562" mass="63726">MIGRLFFLLSLFGMCMVCAQRSSAPSLDSLQGLGYDALFDKIKGAGADSTKQGVYLKAYLDKARSERNWGEMVQGYKNYLHRSEGGAKLTYADSMVGTAKSARDSGLIGSAYLTKGIVFYSAKQYKAALDNYLLADQFLAGSDDAYLQFKLKYNIALVKYYTEHFDEAIVLLNACRDYFKGKSIPGYLNTLLLLGRCHQRMKNYGLGHAINAKGMSEGKRLGNTALALYFVQSEGINHAMEGNYPLAIDLLDSSQQFIRAKGNDFANEVLGEFYLGKSYWGLGQREKAVEYFKQVDASFSEKGYMKTELLGAYTHLTEYYADLGNQELRLLYLNKHIGAINFMGAQNHYLDDRIKDGYDLKGVQREKQRIERLLRVRERQKSMVIAAAIFLVVLLLGVAYKKERDRSIYQKRFEEILKGQNPPLEKPNKPHLVPSHSLDISQEKIDGVLARLERFEGKQEFLDRKMSASKLAVIAEVNGKYLSQIMAHYKGKRVMEYINDLRVDHIIEQMKEDRKLAYYSNGSLAEVAGFNSERTFVNAFRARVGITPMFFIQRLKAKGVPE</sequence>
<dbReference type="InterPro" id="IPR011990">
    <property type="entry name" value="TPR-like_helical_dom_sf"/>
</dbReference>
<feature type="chain" id="PRO_5024403686" evidence="3">
    <location>
        <begin position="20"/>
        <end position="562"/>
    </location>
</feature>